<dbReference type="PROSITE" id="PS51755">
    <property type="entry name" value="OMPR_PHOB"/>
    <property type="match status" value="1"/>
</dbReference>
<dbReference type="OrthoDB" id="3275754at2"/>
<dbReference type="Gene3D" id="1.10.10.10">
    <property type="entry name" value="Winged helix-like DNA-binding domain superfamily/Winged helix DNA-binding domain"/>
    <property type="match status" value="2"/>
</dbReference>
<keyword evidence="8" id="KW-1185">Reference proteome</keyword>
<dbReference type="InterPro" id="IPR001867">
    <property type="entry name" value="OmpR/PhoB-type_DNA-bd"/>
</dbReference>
<dbReference type="SUPFAM" id="SSF48452">
    <property type="entry name" value="TPR-like"/>
    <property type="match status" value="3"/>
</dbReference>
<name>A0A2T0T6N8_9PSEU</name>
<dbReference type="InterPro" id="IPR011990">
    <property type="entry name" value="TPR-like_helical_dom_sf"/>
</dbReference>
<dbReference type="InterPro" id="IPR016032">
    <property type="entry name" value="Sig_transdc_resp-reg_C-effctor"/>
</dbReference>
<dbReference type="InterPro" id="IPR027417">
    <property type="entry name" value="P-loop_NTPase"/>
</dbReference>
<dbReference type="SUPFAM" id="SSF46894">
    <property type="entry name" value="C-terminal effector domain of the bipartite response regulators"/>
    <property type="match status" value="1"/>
</dbReference>
<comment type="similarity">
    <text evidence="1">Belongs to the AfsR/DnrI/RedD regulatory family.</text>
</comment>
<organism evidence="7 8">
    <name type="scientific">Umezawaea tangerina</name>
    <dbReference type="NCBI Taxonomy" id="84725"/>
    <lineage>
        <taxon>Bacteria</taxon>
        <taxon>Bacillati</taxon>
        <taxon>Actinomycetota</taxon>
        <taxon>Actinomycetes</taxon>
        <taxon>Pseudonocardiales</taxon>
        <taxon>Pseudonocardiaceae</taxon>
        <taxon>Umezawaea</taxon>
    </lineage>
</organism>
<dbReference type="PANTHER" id="PTHR35807">
    <property type="entry name" value="TRANSCRIPTIONAL REGULATOR REDD-RELATED"/>
    <property type="match status" value="1"/>
</dbReference>
<keyword evidence="3 5" id="KW-0238">DNA-binding</keyword>
<dbReference type="GO" id="GO:0000160">
    <property type="term" value="P:phosphorelay signal transduction system"/>
    <property type="evidence" value="ECO:0007669"/>
    <property type="project" value="InterPro"/>
</dbReference>
<dbReference type="GO" id="GO:0006355">
    <property type="term" value="P:regulation of DNA-templated transcription"/>
    <property type="evidence" value="ECO:0007669"/>
    <property type="project" value="InterPro"/>
</dbReference>
<protein>
    <submittedName>
        <fullName evidence="7">DNA-binding SARP family transcriptional activator</fullName>
    </submittedName>
</protein>
<feature type="domain" description="OmpR/PhoB-type" evidence="6">
    <location>
        <begin position="1"/>
        <end position="95"/>
    </location>
</feature>
<dbReference type="Pfam" id="PF03704">
    <property type="entry name" value="BTAD"/>
    <property type="match status" value="1"/>
</dbReference>
<evidence type="ECO:0000256" key="3">
    <source>
        <dbReference type="ARBA" id="ARBA00023125"/>
    </source>
</evidence>
<evidence type="ECO:0000256" key="1">
    <source>
        <dbReference type="ARBA" id="ARBA00005820"/>
    </source>
</evidence>
<dbReference type="AlphaFoldDB" id="A0A2T0T6N8"/>
<comment type="caution">
    <text evidence="7">The sequence shown here is derived from an EMBL/GenBank/DDBJ whole genome shotgun (WGS) entry which is preliminary data.</text>
</comment>
<keyword evidence="2" id="KW-0805">Transcription regulation</keyword>
<dbReference type="PANTHER" id="PTHR35807:SF1">
    <property type="entry name" value="TRANSCRIPTIONAL REGULATOR REDD"/>
    <property type="match status" value="1"/>
</dbReference>
<dbReference type="SUPFAM" id="SSF52540">
    <property type="entry name" value="P-loop containing nucleoside triphosphate hydrolases"/>
    <property type="match status" value="1"/>
</dbReference>
<dbReference type="InterPro" id="IPR051677">
    <property type="entry name" value="AfsR-DnrI-RedD_regulator"/>
</dbReference>
<dbReference type="PRINTS" id="PR00364">
    <property type="entry name" value="DISEASERSIST"/>
</dbReference>
<accession>A0A2T0T6N8</accession>
<dbReference type="Proteomes" id="UP000239494">
    <property type="component" value="Unassembled WGS sequence"/>
</dbReference>
<feature type="DNA-binding region" description="OmpR/PhoB-type" evidence="5">
    <location>
        <begin position="1"/>
        <end position="95"/>
    </location>
</feature>
<dbReference type="SMART" id="SM01043">
    <property type="entry name" value="BTAD"/>
    <property type="match status" value="1"/>
</dbReference>
<dbReference type="EMBL" id="PVTF01000005">
    <property type="protein sequence ID" value="PRY41328.1"/>
    <property type="molecule type" value="Genomic_DNA"/>
</dbReference>
<dbReference type="GO" id="GO:0043531">
    <property type="term" value="F:ADP binding"/>
    <property type="evidence" value="ECO:0007669"/>
    <property type="project" value="InterPro"/>
</dbReference>
<keyword evidence="4" id="KW-0804">Transcription</keyword>
<gene>
    <name evidence="7" type="ORF">CLV43_10586</name>
</gene>
<evidence type="ECO:0000259" key="6">
    <source>
        <dbReference type="PROSITE" id="PS51755"/>
    </source>
</evidence>
<reference evidence="7 8" key="1">
    <citation type="submission" date="2018-03" db="EMBL/GenBank/DDBJ databases">
        <title>Genomic Encyclopedia of Archaeal and Bacterial Type Strains, Phase II (KMG-II): from individual species to whole genera.</title>
        <authorList>
            <person name="Goeker M."/>
        </authorList>
    </citation>
    <scope>NUCLEOTIDE SEQUENCE [LARGE SCALE GENOMIC DNA]</scope>
    <source>
        <strain evidence="7 8">DSM 44720</strain>
    </source>
</reference>
<dbReference type="RefSeq" id="WP_106188374.1">
    <property type="nucleotide sequence ID" value="NZ_PVTF01000005.1"/>
</dbReference>
<evidence type="ECO:0000313" key="8">
    <source>
        <dbReference type="Proteomes" id="UP000239494"/>
    </source>
</evidence>
<dbReference type="InterPro" id="IPR005158">
    <property type="entry name" value="BTAD"/>
</dbReference>
<evidence type="ECO:0000313" key="7">
    <source>
        <dbReference type="EMBL" id="PRY41328.1"/>
    </source>
</evidence>
<dbReference type="Gene3D" id="1.25.40.10">
    <property type="entry name" value="Tetratricopeptide repeat domain"/>
    <property type="match status" value="2"/>
</dbReference>
<proteinExistence type="inferred from homology"/>
<evidence type="ECO:0000256" key="4">
    <source>
        <dbReference type="ARBA" id="ARBA00023163"/>
    </source>
</evidence>
<dbReference type="CDD" id="cd15831">
    <property type="entry name" value="BTAD"/>
    <property type="match status" value="1"/>
</dbReference>
<sequence>MGDLSFRLLGGFRVVVAGREVEITRHRQRCVLVALLVDVNQVVSTDTLAHRVWGEDPPRLPREALYSYLSRIRVALSGVDGVAIVQRPGGYQLTADPATIDLHRFRALHAEAVSAPDDRHAAALLTEALALWTGPAFAGLDTEWIAGLRDAFEGRRLAARLDLVDIRLRGDDHVGLVAELSGLAAEHPLDERVAGQLVLAHHRAGRQGDALREYERIRRLLVEELGADPGVALQQLQREVLGAEPVAPARAVPRQLPAAPRSFAGRVDLLAALDAEPDTGDVVAVSGIGGVGKTWLALRWAAHNADAFPDGQLYADLRGFDPSGEPVRASVAALGFLQALGVDTSAVPSDPQARFGLYRSAIAGRRVLVVLDNAADTEQVAPLLPGTRECKVVITSRHRLTGLVATHGARPVGLDMLSGAEANDLLTLVAGRDRVAAEPEAVAEIVRHCAGLPLALGIVAARARAHPEVPLSLLTEELRDQADRLDGLDTGETGLSLRSVFSWSVRMLTPPAADLFALLGLAPGPDIALAAAAALAGLPPARTRQLLRALVSANLVAQTADGRYRMHDLVRLFASDEAGRRLAEAVRAEALHRVVDFYLHTVALADRVVEPVKQLVELGEPVAGCVPQQHADADAAWRWFDAEHACLSAAVGLAVELGLHTRVWQLAFVLNDLRKRRGHLLESLADARLALAAAERLDDPVATLMAHRHFASAAVIARRPDLARAALPEAMALAERVGDAHQLAALHYIMGGVHESDGDFGAELRHARRVLELIGPEVDPRLAVRTYTMIGFCHAKLGDLGASRRHLLRSAGLAHEYGNLDSEAFAEANLCHVDYLTGEYTRAVEHGRRAVGMFEACGDVRAVAFVSTNLGECYREMGAHEEARRWWHRARDYYTAHQPDAPELDRVSAGFAFLATLA</sequence>
<evidence type="ECO:0000256" key="5">
    <source>
        <dbReference type="PROSITE-ProRule" id="PRU01091"/>
    </source>
</evidence>
<dbReference type="GO" id="GO:0003677">
    <property type="term" value="F:DNA binding"/>
    <property type="evidence" value="ECO:0007669"/>
    <property type="project" value="UniProtKB-UniRule"/>
</dbReference>
<dbReference type="InterPro" id="IPR036388">
    <property type="entry name" value="WH-like_DNA-bd_sf"/>
</dbReference>
<dbReference type="SMART" id="SM00862">
    <property type="entry name" value="Trans_reg_C"/>
    <property type="match status" value="1"/>
</dbReference>
<evidence type="ECO:0000256" key="2">
    <source>
        <dbReference type="ARBA" id="ARBA00023015"/>
    </source>
</evidence>
<dbReference type="InterPro" id="IPR036390">
    <property type="entry name" value="WH_DNA-bd_sf"/>
</dbReference>
<dbReference type="SUPFAM" id="SSF46785">
    <property type="entry name" value="Winged helix' DNA-binding domain"/>
    <property type="match status" value="1"/>
</dbReference>